<feature type="transmembrane region" description="Helical" evidence="1">
    <location>
        <begin position="20"/>
        <end position="40"/>
    </location>
</feature>
<dbReference type="RefSeq" id="XP_022338616.1">
    <property type="nucleotide sequence ID" value="XM_022482908.1"/>
</dbReference>
<dbReference type="OrthoDB" id="6151074at2759"/>
<protein>
    <submittedName>
        <fullName evidence="3">Uncharacterized protein LOC111134101</fullName>
    </submittedName>
</protein>
<keyword evidence="2" id="KW-1185">Reference proteome</keyword>
<keyword evidence="1" id="KW-1133">Transmembrane helix</keyword>
<evidence type="ECO:0000313" key="3">
    <source>
        <dbReference type="RefSeq" id="XP_022338616.1"/>
    </source>
</evidence>
<sequence length="336" mass="36806">MTLSFTQDQTECFDMELSKMIWKYFFFVVMTTIPGIQAACSTKIQMKWPLIPTTCTEEVLLSTGPKSGIPCPLDFVDDYPISVSNPPFSAHASGGSPIDIQVPSLSIAGDYGISVYVKPNLLSGCILHYKSDDGLFEIKYHSTPTLTNASVVGKAFAIHSPLSVGQWQQVGIGIDFSQRKVQNFIGFADKISGLQSTDMPSFNSPGKLRIGGSFDGETFDGSFSCVGLINDKNLDCSEDCYETTKWISANTVPEKRHYGTFTPAIKGRVPIDAPIINTSTERLNSCAMLCLRDYHQCATIAYDEITQQCSLYAGYYSAQLQSSSSATTKLYTLQGY</sequence>
<gene>
    <name evidence="3" type="primary">LOC111134101</name>
</gene>
<organism evidence="2 3">
    <name type="scientific">Crassostrea virginica</name>
    <name type="common">Eastern oyster</name>
    <dbReference type="NCBI Taxonomy" id="6565"/>
    <lineage>
        <taxon>Eukaryota</taxon>
        <taxon>Metazoa</taxon>
        <taxon>Spiralia</taxon>
        <taxon>Lophotrochozoa</taxon>
        <taxon>Mollusca</taxon>
        <taxon>Bivalvia</taxon>
        <taxon>Autobranchia</taxon>
        <taxon>Pteriomorphia</taxon>
        <taxon>Ostreida</taxon>
        <taxon>Ostreoidea</taxon>
        <taxon>Ostreidae</taxon>
        <taxon>Crassostrea</taxon>
    </lineage>
</organism>
<name>A0A8B8EG62_CRAVI</name>
<keyword evidence="1" id="KW-0812">Transmembrane</keyword>
<dbReference type="InterPro" id="IPR013320">
    <property type="entry name" value="ConA-like_dom_sf"/>
</dbReference>
<dbReference type="KEGG" id="cvn:111134101"/>
<keyword evidence="1" id="KW-0472">Membrane</keyword>
<reference evidence="3" key="1">
    <citation type="submission" date="2025-08" db="UniProtKB">
        <authorList>
            <consortium name="RefSeq"/>
        </authorList>
    </citation>
    <scope>IDENTIFICATION</scope>
    <source>
        <tissue evidence="3">Whole sample</tissue>
    </source>
</reference>
<evidence type="ECO:0000256" key="1">
    <source>
        <dbReference type="SAM" id="Phobius"/>
    </source>
</evidence>
<proteinExistence type="predicted"/>
<dbReference type="AlphaFoldDB" id="A0A8B8EG62"/>
<evidence type="ECO:0000313" key="2">
    <source>
        <dbReference type="Proteomes" id="UP000694844"/>
    </source>
</evidence>
<dbReference type="GeneID" id="111134101"/>
<dbReference type="SUPFAM" id="SSF49899">
    <property type="entry name" value="Concanavalin A-like lectins/glucanases"/>
    <property type="match status" value="1"/>
</dbReference>
<accession>A0A8B8EG62</accession>
<dbReference type="Proteomes" id="UP000694844">
    <property type="component" value="Chromosome 5"/>
</dbReference>